<evidence type="ECO:0000313" key="2">
    <source>
        <dbReference type="Proteomes" id="UP000249542"/>
    </source>
</evidence>
<dbReference type="Proteomes" id="UP000249542">
    <property type="component" value="Unassembled WGS sequence"/>
</dbReference>
<dbReference type="Pfam" id="PF08889">
    <property type="entry name" value="WbqC"/>
    <property type="match status" value="1"/>
</dbReference>
<sequence>MNTLILHPAYFGSIEQFVYFAKAEKICFENEDNYQKQSYRSRQYIYGANGKLLLNIPIKHSKDKRQKYKEIKIENDFNWQTIHWRSLEAAYRTSPFFEFYEDELQPLYDKTYTHLLDFNYACLEVLLSCLQIEKPIEKTEVFLKDYSNEENVIDARNLINAKNRETLSLETYTQVFDSKKGFIPDLSILDLLFNEGPNSLMYLENQSIK</sequence>
<dbReference type="RefSeq" id="WP_111541067.1">
    <property type="nucleotide sequence ID" value="NZ_QKYV01000004.1"/>
</dbReference>
<name>A0A2W7I1T5_9FLAO</name>
<reference evidence="1 2" key="1">
    <citation type="submission" date="2018-06" db="EMBL/GenBank/DDBJ databases">
        <title>Genomic Encyclopedia of Archaeal and Bacterial Type Strains, Phase II (KMG-II): from individual species to whole genera.</title>
        <authorList>
            <person name="Goeker M."/>
        </authorList>
    </citation>
    <scope>NUCLEOTIDE SEQUENCE [LARGE SCALE GENOMIC DNA]</scope>
    <source>
        <strain evidence="1 2">DSM 15361</strain>
    </source>
</reference>
<evidence type="ECO:0000313" key="1">
    <source>
        <dbReference type="EMBL" id="PZW40704.1"/>
    </source>
</evidence>
<organism evidence="1 2">
    <name type="scientific">Mesonia algae</name>
    <dbReference type="NCBI Taxonomy" id="213248"/>
    <lineage>
        <taxon>Bacteria</taxon>
        <taxon>Pseudomonadati</taxon>
        <taxon>Bacteroidota</taxon>
        <taxon>Flavobacteriia</taxon>
        <taxon>Flavobacteriales</taxon>
        <taxon>Flavobacteriaceae</taxon>
        <taxon>Mesonia</taxon>
    </lineage>
</organism>
<protein>
    <submittedName>
        <fullName evidence="1">WbqC-like protein</fullName>
    </submittedName>
</protein>
<dbReference type="InterPro" id="IPR014985">
    <property type="entry name" value="WbqC"/>
</dbReference>
<comment type="caution">
    <text evidence="1">The sequence shown here is derived from an EMBL/GenBank/DDBJ whole genome shotgun (WGS) entry which is preliminary data.</text>
</comment>
<gene>
    <name evidence="1" type="ORF">LX95_01772</name>
</gene>
<dbReference type="EMBL" id="QKYV01000004">
    <property type="protein sequence ID" value="PZW40704.1"/>
    <property type="molecule type" value="Genomic_DNA"/>
</dbReference>
<keyword evidence="2" id="KW-1185">Reference proteome</keyword>
<proteinExistence type="predicted"/>
<dbReference type="AlphaFoldDB" id="A0A2W7I1T5"/>
<accession>A0A2W7I1T5</accession>